<feature type="domain" description="Calcium-dependent cell adhesion molecule 1 membrane-binding" evidence="2">
    <location>
        <begin position="114"/>
        <end position="204"/>
    </location>
</feature>
<sequence>MNEVNKSATGAIFFQQKNFNGKPHNYKEREIVYNLSPELNDKFLSVDIAELSIVHGWRHYHDSQPEQIYKVWTTSQPDISDIQGLSKFVTAPKDTELLAIKSTNKSPSNNLDYVFIQTYTIDNPVNISANGDYDIIGLIPNDGRMYVTSIILFDKNKTPLEIGSAYFMYDTSAKELKAVTYSETFPAGWELVKKTGYRFELVINSITQSRNGVAMVK</sequence>
<dbReference type="InterPro" id="IPR052885">
    <property type="entry name" value="Dictyostelium_CAD"/>
</dbReference>
<dbReference type="PANTHER" id="PTHR38083">
    <property type="entry name" value="CALCIUM-DEPENDENT CELL ADHESION MOLECULE 1-RELATED"/>
    <property type="match status" value="1"/>
</dbReference>
<dbReference type="RefSeq" id="WP_408573730.1">
    <property type="nucleotide sequence ID" value="NZ_JBBEST010000014.1"/>
</dbReference>
<protein>
    <submittedName>
        <fullName evidence="3">Beta/gamma crystallin domain-containing protein</fullName>
    </submittedName>
</protein>
<dbReference type="Pfam" id="PF14564">
    <property type="entry name" value="Membrane_bind"/>
    <property type="match status" value="1"/>
</dbReference>
<feature type="domain" description="Calcium-dependent cell adhesion molecule N-terminal" evidence="1">
    <location>
        <begin position="8"/>
        <end position="90"/>
    </location>
</feature>
<evidence type="ECO:0000313" key="3">
    <source>
        <dbReference type="EMBL" id="MFM1348810.1"/>
    </source>
</evidence>
<organism evidence="3 4">
    <name type="scientific">Yersinia proxima</name>
    <dbReference type="NCBI Taxonomy" id="2890316"/>
    <lineage>
        <taxon>Bacteria</taxon>
        <taxon>Pseudomonadati</taxon>
        <taxon>Pseudomonadota</taxon>
        <taxon>Gammaproteobacteria</taxon>
        <taxon>Enterobacterales</taxon>
        <taxon>Yersiniaceae</taxon>
        <taxon>Yersinia</taxon>
    </lineage>
</organism>
<keyword evidence="4" id="KW-1185">Reference proteome</keyword>
<name>A0ABW9F4C1_9GAMM</name>
<evidence type="ECO:0000259" key="2">
    <source>
        <dbReference type="Pfam" id="PF14564"/>
    </source>
</evidence>
<dbReference type="Gene3D" id="2.60.40.1720">
    <property type="entry name" value="Calcium-dependent cell adhesion molecule-1"/>
    <property type="match status" value="1"/>
</dbReference>
<reference evidence="3 4" key="1">
    <citation type="journal article" date="2024" name="Infect. Genet. Evol.">
        <title>Characteristics and comparative genome analysis of Yersinia enterocolitica and related species associated with human infections in Switzerland 2019-2023.</title>
        <authorList>
            <person name="Stevens M.J.A."/>
            <person name="Horlbog J.A."/>
            <person name="Diethelm A."/>
            <person name="Stephan R."/>
            <person name="Nuesch-Inderbinen M."/>
        </authorList>
    </citation>
    <scope>NUCLEOTIDE SEQUENCE [LARGE SCALE GENOMIC DNA]</scope>
    <source>
        <strain evidence="3 4">N20-0302</strain>
    </source>
</reference>
<accession>A0ABW9F4C1</accession>
<dbReference type="InterPro" id="IPR038423">
    <property type="entry name" value="CAD_C_sf"/>
</dbReference>
<evidence type="ECO:0000259" key="1">
    <source>
        <dbReference type="Pfam" id="PF08964"/>
    </source>
</evidence>
<dbReference type="InterPro" id="IPR029283">
    <property type="entry name" value="Membrane-bd"/>
</dbReference>
<dbReference type="InterPro" id="IPR015059">
    <property type="entry name" value="Ca_cell_adhesion_N_dom"/>
</dbReference>
<proteinExistence type="predicted"/>
<gene>
    <name evidence="3" type="ORF">WFP14_19905</name>
</gene>
<dbReference type="PANTHER" id="PTHR38083:SF1">
    <property type="entry name" value="CALCIUM-DEPENDENT CELL ADHESION MOLECULE 1-RELATED"/>
    <property type="match status" value="1"/>
</dbReference>
<dbReference type="Gene3D" id="2.60.20.10">
    <property type="entry name" value="Crystallins"/>
    <property type="match status" value="1"/>
</dbReference>
<dbReference type="Pfam" id="PF08964">
    <property type="entry name" value="Crystall_3"/>
    <property type="match status" value="1"/>
</dbReference>
<evidence type="ECO:0000313" key="4">
    <source>
        <dbReference type="Proteomes" id="UP001629523"/>
    </source>
</evidence>
<dbReference type="EMBL" id="JBBEST010000014">
    <property type="protein sequence ID" value="MFM1348810.1"/>
    <property type="molecule type" value="Genomic_DNA"/>
</dbReference>
<dbReference type="Proteomes" id="UP001629523">
    <property type="component" value="Unassembled WGS sequence"/>
</dbReference>
<comment type="caution">
    <text evidence="3">The sequence shown here is derived from an EMBL/GenBank/DDBJ whole genome shotgun (WGS) entry which is preliminary data.</text>
</comment>